<organism evidence="8 9">
    <name type="scientific">Kocuria soli</name>
    <dbReference type="NCBI Taxonomy" id="2485125"/>
    <lineage>
        <taxon>Bacteria</taxon>
        <taxon>Bacillati</taxon>
        <taxon>Actinomycetota</taxon>
        <taxon>Actinomycetes</taxon>
        <taxon>Micrococcales</taxon>
        <taxon>Micrococcaceae</taxon>
        <taxon>Kocuria</taxon>
    </lineage>
</organism>
<keyword evidence="5 8" id="KW-0378">Hydrolase</keyword>
<dbReference type="GO" id="GO:0003998">
    <property type="term" value="F:acylphosphatase activity"/>
    <property type="evidence" value="ECO:0007669"/>
    <property type="project" value="UniProtKB-EC"/>
</dbReference>
<dbReference type="NCBIfam" id="NF010997">
    <property type="entry name" value="PRK14422.1"/>
    <property type="match status" value="1"/>
</dbReference>
<evidence type="ECO:0000256" key="3">
    <source>
        <dbReference type="ARBA" id="ARBA00015991"/>
    </source>
</evidence>
<dbReference type="PROSITE" id="PS51160">
    <property type="entry name" value="ACYLPHOSPHATASE_3"/>
    <property type="match status" value="1"/>
</dbReference>
<dbReference type="InterPro" id="IPR020456">
    <property type="entry name" value="Acylphosphatase"/>
</dbReference>
<gene>
    <name evidence="8" type="ORF">EDL96_00860</name>
</gene>
<dbReference type="PROSITE" id="PS00150">
    <property type="entry name" value="ACYLPHOSPHATASE_1"/>
    <property type="match status" value="1"/>
</dbReference>
<dbReference type="Pfam" id="PF00708">
    <property type="entry name" value="Acylphosphatase"/>
    <property type="match status" value="1"/>
</dbReference>
<evidence type="ECO:0000313" key="9">
    <source>
        <dbReference type="Proteomes" id="UP000270616"/>
    </source>
</evidence>
<comment type="catalytic activity">
    <reaction evidence="4 5">
        <text>an acyl phosphate + H2O = a carboxylate + phosphate + H(+)</text>
        <dbReference type="Rhea" id="RHEA:14965"/>
        <dbReference type="ChEBI" id="CHEBI:15377"/>
        <dbReference type="ChEBI" id="CHEBI:15378"/>
        <dbReference type="ChEBI" id="CHEBI:29067"/>
        <dbReference type="ChEBI" id="CHEBI:43474"/>
        <dbReference type="ChEBI" id="CHEBI:59918"/>
        <dbReference type="EC" id="3.6.1.7"/>
    </reaction>
</comment>
<evidence type="ECO:0000313" key="8">
    <source>
        <dbReference type="EMBL" id="ROZ65815.1"/>
    </source>
</evidence>
<protein>
    <recommendedName>
        <fullName evidence="3 5">acylphosphatase</fullName>
        <ecNumber evidence="2 5">3.6.1.7</ecNumber>
    </recommendedName>
</protein>
<evidence type="ECO:0000256" key="2">
    <source>
        <dbReference type="ARBA" id="ARBA00012150"/>
    </source>
</evidence>
<name>A0A3N4A8D8_9MICC</name>
<reference evidence="8 9" key="1">
    <citation type="submission" date="2018-10" db="EMBL/GenBank/DDBJ databases">
        <title>Kocuria sp. M5W7-7, whole genome shotgun sequence.</title>
        <authorList>
            <person name="Tuo L."/>
        </authorList>
    </citation>
    <scope>NUCLEOTIDE SEQUENCE [LARGE SCALE GENOMIC DNA]</scope>
    <source>
        <strain evidence="8 9">M5W7-7</strain>
    </source>
</reference>
<sequence>MNTDEQIRVTALVQGTVQGVGFRYWTWRQSEKLGLVGSAVNRHDGSVEVVAEGPRWAVRDLLREIQGPDAPGAVFKVDAHYEDARGGLNGFTTG</sequence>
<dbReference type="Gene3D" id="3.30.70.100">
    <property type="match status" value="1"/>
</dbReference>
<dbReference type="OrthoDB" id="3182027at2"/>
<comment type="similarity">
    <text evidence="1 6">Belongs to the acylphosphatase family.</text>
</comment>
<evidence type="ECO:0000256" key="5">
    <source>
        <dbReference type="PROSITE-ProRule" id="PRU00520"/>
    </source>
</evidence>
<dbReference type="InterPro" id="IPR036046">
    <property type="entry name" value="Acylphosphatase-like_dom_sf"/>
</dbReference>
<dbReference type="InterPro" id="IPR017968">
    <property type="entry name" value="Acylphosphatase_CS"/>
</dbReference>
<evidence type="ECO:0000256" key="1">
    <source>
        <dbReference type="ARBA" id="ARBA00005614"/>
    </source>
</evidence>
<dbReference type="Proteomes" id="UP000270616">
    <property type="component" value="Unassembled WGS sequence"/>
</dbReference>
<dbReference type="EC" id="3.6.1.7" evidence="2 5"/>
<dbReference type="SUPFAM" id="SSF54975">
    <property type="entry name" value="Acylphosphatase/BLUF domain-like"/>
    <property type="match status" value="1"/>
</dbReference>
<comment type="caution">
    <text evidence="8">The sequence shown here is derived from an EMBL/GenBank/DDBJ whole genome shotgun (WGS) entry which is preliminary data.</text>
</comment>
<evidence type="ECO:0000256" key="6">
    <source>
        <dbReference type="RuleBase" id="RU004168"/>
    </source>
</evidence>
<evidence type="ECO:0000256" key="4">
    <source>
        <dbReference type="ARBA" id="ARBA00047645"/>
    </source>
</evidence>
<dbReference type="InterPro" id="IPR001792">
    <property type="entry name" value="Acylphosphatase-like_dom"/>
</dbReference>
<feature type="active site" evidence="5">
    <location>
        <position position="41"/>
    </location>
</feature>
<feature type="domain" description="Acylphosphatase-like" evidence="7">
    <location>
        <begin position="8"/>
        <end position="94"/>
    </location>
</feature>
<dbReference type="EMBL" id="RKMF01000001">
    <property type="protein sequence ID" value="ROZ65815.1"/>
    <property type="molecule type" value="Genomic_DNA"/>
</dbReference>
<dbReference type="AlphaFoldDB" id="A0A3N4A8D8"/>
<evidence type="ECO:0000259" key="7">
    <source>
        <dbReference type="PROSITE" id="PS51160"/>
    </source>
</evidence>
<accession>A0A3N4A8D8</accession>
<feature type="active site" evidence="5">
    <location>
        <position position="23"/>
    </location>
</feature>
<keyword evidence="9" id="KW-1185">Reference proteome</keyword>
<proteinExistence type="inferred from homology"/>
<dbReference type="PANTHER" id="PTHR47268">
    <property type="entry name" value="ACYLPHOSPHATASE"/>
    <property type="match status" value="1"/>
</dbReference>
<dbReference type="PANTHER" id="PTHR47268:SF4">
    <property type="entry name" value="ACYLPHOSPHATASE"/>
    <property type="match status" value="1"/>
</dbReference>